<sequence>MKAETYGSTSELRSLKYSDLATLSVKFRLRWRRTRTAAQAAPGRLLRHGARTFPLDLLEEMCARLVGRGPELRLREVRPPGVSARCGRLGRGRSAPHASAFIRKNRIVLESSKYYNTIKLRSLVFAPSRRRVLCLVLAPCRHPAASRDLSSHERHVYGVCTLCSTCPLERTGGRWPGRSGSSAVGARDAVWASSLSESRSFALWAVLGTNRLVSDVMVPTKMVDSTGHSKAFRQIETLARRWRSHPAVSRGGCVAFTGCVSAPPAHGADLRVVAYGPSMRRASACGADGPGSRPPLLGTWQEYDYEHAKDVRNNVLIIRCRVSRGAARAQAGGRAACKQTTDRVPEVDHDLLHGEYYSAFRTTRIRVRLATGVYHSSARPTTGRARLARKVRQRWTSEDALGWLLDPRTPAGYPSSICRCTTSRFPESRCAVFGENVAQMMDPGVDPGVSRRYAEAVFERLQSRLAERRRCRCLCCVTSTAMHTNLSGTQVLNLDDYSAERGRVCSTAPALPTSLIRPHAIPAMTPMKLSVFGIGLTRVLLRQRHQQVRRPG</sequence>
<dbReference type="AlphaFoldDB" id="A0A4C1Z5H0"/>
<reference evidence="1 2" key="1">
    <citation type="journal article" date="2019" name="Commun. Biol.">
        <title>The bagworm genome reveals a unique fibroin gene that provides high tensile strength.</title>
        <authorList>
            <person name="Kono N."/>
            <person name="Nakamura H."/>
            <person name="Ohtoshi R."/>
            <person name="Tomita M."/>
            <person name="Numata K."/>
            <person name="Arakawa K."/>
        </authorList>
    </citation>
    <scope>NUCLEOTIDE SEQUENCE [LARGE SCALE GENOMIC DNA]</scope>
</reference>
<evidence type="ECO:0000313" key="2">
    <source>
        <dbReference type="Proteomes" id="UP000299102"/>
    </source>
</evidence>
<proteinExistence type="predicted"/>
<keyword evidence="2" id="KW-1185">Reference proteome</keyword>
<organism evidence="1 2">
    <name type="scientific">Eumeta variegata</name>
    <name type="common">Bagworm moth</name>
    <name type="synonym">Eumeta japonica</name>
    <dbReference type="NCBI Taxonomy" id="151549"/>
    <lineage>
        <taxon>Eukaryota</taxon>
        <taxon>Metazoa</taxon>
        <taxon>Ecdysozoa</taxon>
        <taxon>Arthropoda</taxon>
        <taxon>Hexapoda</taxon>
        <taxon>Insecta</taxon>
        <taxon>Pterygota</taxon>
        <taxon>Neoptera</taxon>
        <taxon>Endopterygota</taxon>
        <taxon>Lepidoptera</taxon>
        <taxon>Glossata</taxon>
        <taxon>Ditrysia</taxon>
        <taxon>Tineoidea</taxon>
        <taxon>Psychidae</taxon>
        <taxon>Oiketicinae</taxon>
        <taxon>Eumeta</taxon>
    </lineage>
</organism>
<evidence type="ECO:0000313" key="1">
    <source>
        <dbReference type="EMBL" id="GBP82910.1"/>
    </source>
</evidence>
<accession>A0A4C1Z5H0</accession>
<comment type="caution">
    <text evidence="1">The sequence shown here is derived from an EMBL/GenBank/DDBJ whole genome shotgun (WGS) entry which is preliminary data.</text>
</comment>
<dbReference type="Proteomes" id="UP000299102">
    <property type="component" value="Unassembled WGS sequence"/>
</dbReference>
<dbReference type="EMBL" id="BGZK01001594">
    <property type="protein sequence ID" value="GBP82910.1"/>
    <property type="molecule type" value="Genomic_DNA"/>
</dbReference>
<name>A0A4C1Z5H0_EUMVA</name>
<gene>
    <name evidence="1" type="ORF">EVAR_25543_1</name>
</gene>
<protein>
    <submittedName>
        <fullName evidence="1">Uncharacterized protein</fullName>
    </submittedName>
</protein>